<evidence type="ECO:0000256" key="3">
    <source>
        <dbReference type="ARBA" id="ARBA00022475"/>
    </source>
</evidence>
<comment type="caution">
    <text evidence="9">The sequence shown here is derived from an EMBL/GenBank/DDBJ whole genome shotgun (WGS) entry which is preliminary data.</text>
</comment>
<comment type="similarity">
    <text evidence="2">Belongs to the EccD/Snm4 family.</text>
</comment>
<dbReference type="GO" id="GO:0005886">
    <property type="term" value="C:plasma membrane"/>
    <property type="evidence" value="ECO:0007669"/>
    <property type="project" value="UniProtKB-SubCell"/>
</dbReference>
<feature type="transmembrane region" description="Helical" evidence="7">
    <location>
        <begin position="348"/>
        <end position="369"/>
    </location>
</feature>
<feature type="transmembrane region" description="Helical" evidence="7">
    <location>
        <begin position="269"/>
        <end position="289"/>
    </location>
</feature>
<reference evidence="9 10" key="1">
    <citation type="submission" date="2019-10" db="EMBL/GenBank/DDBJ databases">
        <title>Nocardia macrotermitis sp. nov. and Nocardia aurantia sp. nov., isolated from the gut of fungus growing-termite Macrotermes natalensis.</title>
        <authorList>
            <person name="Benndorf R."/>
            <person name="Schwitalla J."/>
            <person name="Martin K."/>
            <person name="De Beer W."/>
            <person name="Kaster A.-K."/>
            <person name="Vollmers J."/>
            <person name="Poulsen M."/>
            <person name="Beemelmanns C."/>
        </authorList>
    </citation>
    <scope>NUCLEOTIDE SEQUENCE [LARGE SCALE GENOMIC DNA]</scope>
    <source>
        <strain evidence="9 10">RB20</strain>
    </source>
</reference>
<dbReference type="InterPro" id="IPR006707">
    <property type="entry name" value="T7SS_EccD"/>
</dbReference>
<protein>
    <submittedName>
        <fullName evidence="9">ESX-5 secretion system protein EccD5</fullName>
    </submittedName>
</protein>
<dbReference type="AlphaFoldDB" id="A0A7K0D1G2"/>
<evidence type="ECO:0000256" key="1">
    <source>
        <dbReference type="ARBA" id="ARBA00004651"/>
    </source>
</evidence>
<dbReference type="Pfam" id="PF19053">
    <property type="entry name" value="EccD"/>
    <property type="match status" value="1"/>
</dbReference>
<feature type="transmembrane region" description="Helical" evidence="7">
    <location>
        <begin position="137"/>
        <end position="157"/>
    </location>
</feature>
<dbReference type="Proteomes" id="UP000438448">
    <property type="component" value="Unassembled WGS sequence"/>
</dbReference>
<evidence type="ECO:0000256" key="6">
    <source>
        <dbReference type="ARBA" id="ARBA00023136"/>
    </source>
</evidence>
<feature type="transmembrane region" description="Helical" evidence="7">
    <location>
        <begin position="465"/>
        <end position="482"/>
    </location>
</feature>
<accession>A0A7K0D1G2</accession>
<dbReference type="InterPro" id="IPR024962">
    <property type="entry name" value="YukD-like"/>
</dbReference>
<feature type="transmembrane region" description="Helical" evidence="7">
    <location>
        <begin position="163"/>
        <end position="185"/>
    </location>
</feature>
<dbReference type="RefSeq" id="WP_153410390.1">
    <property type="nucleotide sequence ID" value="NZ_WEGK01000005.1"/>
</dbReference>
<evidence type="ECO:0000256" key="5">
    <source>
        <dbReference type="ARBA" id="ARBA00022989"/>
    </source>
</evidence>
<feature type="transmembrane region" description="Helical" evidence="7">
    <location>
        <begin position="192"/>
        <end position="213"/>
    </location>
</feature>
<evidence type="ECO:0000259" key="8">
    <source>
        <dbReference type="Pfam" id="PF19053"/>
    </source>
</evidence>
<comment type="subcellular location">
    <subcellularLocation>
        <location evidence="1">Cell membrane</location>
        <topology evidence="1">Multi-pass membrane protein</topology>
    </subcellularLocation>
</comment>
<evidence type="ECO:0000313" key="10">
    <source>
        <dbReference type="Proteomes" id="UP000438448"/>
    </source>
</evidence>
<evidence type="ECO:0000256" key="2">
    <source>
        <dbReference type="ARBA" id="ARBA00006162"/>
    </source>
</evidence>
<sequence length="491" mass="50050">MTAPSPGGRTAAEPELCRVSVIGGNTQLDVGLPTAIPVASFIGDLVSLIESRNPDVGDGEDDNAPMVTQHWTLARLGRDPIPPSRTLVEAEVHDGDLLVLRAVGAKETPALFDDVIDAVSRLTADTFRGWSPQAARWTGLVASVLTTVVAMLLLAAGRAHVNALAEGFIAAGVGVAAMVAAAIAVRRYSDPLAGTWLSLSSMVLLFSAGVFFVPGSLGSPHLLLGFSVLLVAAAVGYRATGIGMTLYPMAITVALFGGIGAAVRMIWDVALAGIGAGLLVGGLIVISSVPRLSAVLARLPVPHVPTAGAAIDPADHEPRPTIEGIGAIGATALPSAVGLGRRAKAANAYQTGIMAGCTLAAVVGTIAAADPFGPLSWPGIALAVVTSIILALRGRSFADLTQAGSLIAGGGVIFVGTAAGAALGDSRAVLISAGLLLFFAAAVVGFGVIGPHIEITPVMRRMNELFEYLLIVLVIPLVLWIMDVYSMARDI</sequence>
<feature type="transmembrane region" description="Helical" evidence="7">
    <location>
        <begin position="244"/>
        <end position="263"/>
    </location>
</feature>
<proteinExistence type="inferred from homology"/>
<feature type="transmembrane region" description="Helical" evidence="7">
    <location>
        <begin position="404"/>
        <end position="423"/>
    </location>
</feature>
<dbReference type="NCBIfam" id="TIGR03920">
    <property type="entry name" value="T7SS_EccD"/>
    <property type="match status" value="1"/>
</dbReference>
<dbReference type="Gene3D" id="3.10.20.90">
    <property type="entry name" value="Phosphatidylinositol 3-kinase Catalytic Subunit, Chain A, domain 1"/>
    <property type="match status" value="1"/>
</dbReference>
<keyword evidence="4 7" id="KW-0812">Transmembrane</keyword>
<dbReference type="OrthoDB" id="4515685at2"/>
<dbReference type="PIRSF" id="PIRSF017804">
    <property type="entry name" value="Secretion_EccD1"/>
    <property type="match status" value="1"/>
</dbReference>
<gene>
    <name evidence="9" type="primary">eccD5_1</name>
    <name evidence="9" type="ORF">NRB20_26500</name>
</gene>
<keyword evidence="6 7" id="KW-0472">Membrane</keyword>
<feature type="transmembrane region" description="Helical" evidence="7">
    <location>
        <begin position="375"/>
        <end position="392"/>
    </location>
</feature>
<keyword evidence="3" id="KW-1003">Cell membrane</keyword>
<dbReference type="Pfam" id="PF08817">
    <property type="entry name" value="YukD"/>
    <property type="match status" value="1"/>
</dbReference>
<feature type="transmembrane region" description="Helical" evidence="7">
    <location>
        <begin position="219"/>
        <end position="237"/>
    </location>
</feature>
<name>A0A7K0D1G2_9NOCA</name>
<evidence type="ECO:0000313" key="9">
    <source>
        <dbReference type="EMBL" id="MQY19560.1"/>
    </source>
</evidence>
<evidence type="ECO:0000256" key="7">
    <source>
        <dbReference type="SAM" id="Phobius"/>
    </source>
</evidence>
<feature type="transmembrane region" description="Helical" evidence="7">
    <location>
        <begin position="429"/>
        <end position="453"/>
    </location>
</feature>
<keyword evidence="10" id="KW-1185">Reference proteome</keyword>
<evidence type="ECO:0000256" key="4">
    <source>
        <dbReference type="ARBA" id="ARBA00022692"/>
    </source>
</evidence>
<dbReference type="InterPro" id="IPR044049">
    <property type="entry name" value="EccD_transm"/>
</dbReference>
<feature type="domain" description="EccD-like transmembrane" evidence="8">
    <location>
        <begin position="135"/>
        <end position="490"/>
    </location>
</feature>
<organism evidence="9 10">
    <name type="scientific">Nocardia macrotermitis</name>
    <dbReference type="NCBI Taxonomy" id="2585198"/>
    <lineage>
        <taxon>Bacteria</taxon>
        <taxon>Bacillati</taxon>
        <taxon>Actinomycetota</taxon>
        <taxon>Actinomycetes</taxon>
        <taxon>Mycobacteriales</taxon>
        <taxon>Nocardiaceae</taxon>
        <taxon>Nocardia</taxon>
    </lineage>
</organism>
<dbReference type="EMBL" id="WEGK01000005">
    <property type="protein sequence ID" value="MQY19560.1"/>
    <property type="molecule type" value="Genomic_DNA"/>
</dbReference>
<keyword evidence="5 7" id="KW-1133">Transmembrane helix</keyword>